<keyword evidence="2" id="KW-0472">Membrane</keyword>
<dbReference type="RefSeq" id="WP_343909069.1">
    <property type="nucleotide sequence ID" value="NZ_BAAAJE010000020.1"/>
</dbReference>
<sequence length="383" mass="39492">MSQETFERELARHADGVHGAPLTFDDVRGKARSIRRRRRTAAAGAVAAAAALVVIVPSVLAGGGGHRSDEPPVAPSSTKGVDPGHDGVPVLREGAITYDDGTRIRPRVGNDRIVGFTTLGSDRWVVSVLPDSGQTEAVVIDDSGQALDRYPISGALVAADDHEAVAWVDPAGAPQVLVAGAERPLSLPPVEGRSPTAVALVGACPDDCRVIGRDAGGAGLGSSWSVSTDGDVQALPGSIPAVIDATADGSLLAVIDGYAPDDIHVCSGAYDPGLGDFRWHGCDDNVFEFAPDGGLVATTFAEGLGPTRITVRDAADGRVVGEVQGGWISSFAWEDATHLLVVRVADDGGTLLERWGPEGTTTVLEGPTTDMDLLEPSLQLPLG</sequence>
<dbReference type="EMBL" id="BAAAJE010000020">
    <property type="protein sequence ID" value="GAA1155106.1"/>
    <property type="molecule type" value="Genomic_DNA"/>
</dbReference>
<dbReference type="Proteomes" id="UP001499979">
    <property type="component" value="Unassembled WGS sequence"/>
</dbReference>
<evidence type="ECO:0000256" key="1">
    <source>
        <dbReference type="SAM" id="MobiDB-lite"/>
    </source>
</evidence>
<feature type="transmembrane region" description="Helical" evidence="2">
    <location>
        <begin position="40"/>
        <end position="60"/>
    </location>
</feature>
<evidence type="ECO:0008006" key="5">
    <source>
        <dbReference type="Google" id="ProtNLM"/>
    </source>
</evidence>
<feature type="region of interest" description="Disordered" evidence="1">
    <location>
        <begin position="64"/>
        <end position="86"/>
    </location>
</feature>
<evidence type="ECO:0000256" key="2">
    <source>
        <dbReference type="SAM" id="Phobius"/>
    </source>
</evidence>
<evidence type="ECO:0000313" key="4">
    <source>
        <dbReference type="Proteomes" id="UP001499979"/>
    </source>
</evidence>
<keyword evidence="2" id="KW-0812">Transmembrane</keyword>
<organism evidence="3 4">
    <name type="scientific">Nocardioides aquiterrae</name>
    <dbReference type="NCBI Taxonomy" id="203799"/>
    <lineage>
        <taxon>Bacteria</taxon>
        <taxon>Bacillati</taxon>
        <taxon>Actinomycetota</taxon>
        <taxon>Actinomycetes</taxon>
        <taxon>Propionibacteriales</taxon>
        <taxon>Nocardioidaceae</taxon>
        <taxon>Nocardioides</taxon>
    </lineage>
</organism>
<dbReference type="SUPFAM" id="SSF82171">
    <property type="entry name" value="DPP6 N-terminal domain-like"/>
    <property type="match status" value="1"/>
</dbReference>
<name>A0ABN1UJL8_9ACTN</name>
<gene>
    <name evidence="3" type="ORF">GCM10009606_36640</name>
</gene>
<keyword evidence="4" id="KW-1185">Reference proteome</keyword>
<evidence type="ECO:0000313" key="3">
    <source>
        <dbReference type="EMBL" id="GAA1155106.1"/>
    </source>
</evidence>
<accession>A0ABN1UJL8</accession>
<proteinExistence type="predicted"/>
<comment type="caution">
    <text evidence="3">The sequence shown here is derived from an EMBL/GenBank/DDBJ whole genome shotgun (WGS) entry which is preliminary data.</text>
</comment>
<reference evidence="3 4" key="1">
    <citation type="journal article" date="2019" name="Int. J. Syst. Evol. Microbiol.">
        <title>The Global Catalogue of Microorganisms (GCM) 10K type strain sequencing project: providing services to taxonomists for standard genome sequencing and annotation.</title>
        <authorList>
            <consortium name="The Broad Institute Genomics Platform"/>
            <consortium name="The Broad Institute Genome Sequencing Center for Infectious Disease"/>
            <person name="Wu L."/>
            <person name="Ma J."/>
        </authorList>
    </citation>
    <scope>NUCLEOTIDE SEQUENCE [LARGE SCALE GENOMIC DNA]</scope>
    <source>
        <strain evidence="3 4">JCM 11813</strain>
    </source>
</reference>
<protein>
    <recommendedName>
        <fullName evidence="5">WD40 repeat domain-containing protein</fullName>
    </recommendedName>
</protein>
<keyword evidence="2" id="KW-1133">Transmembrane helix</keyword>